<proteinExistence type="predicted"/>
<keyword evidence="2" id="KW-1185">Reference proteome</keyword>
<comment type="caution">
    <text evidence="1">The sequence shown here is derived from an EMBL/GenBank/DDBJ whole genome shotgun (WGS) entry which is preliminary data.</text>
</comment>
<dbReference type="Proteomes" id="UP000735302">
    <property type="component" value="Unassembled WGS sequence"/>
</dbReference>
<reference evidence="1 2" key="1">
    <citation type="journal article" date="2021" name="Elife">
        <title>Chloroplast acquisition without the gene transfer in kleptoplastic sea slugs, Plakobranchus ocellatus.</title>
        <authorList>
            <person name="Maeda T."/>
            <person name="Takahashi S."/>
            <person name="Yoshida T."/>
            <person name="Shimamura S."/>
            <person name="Takaki Y."/>
            <person name="Nagai Y."/>
            <person name="Toyoda A."/>
            <person name="Suzuki Y."/>
            <person name="Arimoto A."/>
            <person name="Ishii H."/>
            <person name="Satoh N."/>
            <person name="Nishiyama T."/>
            <person name="Hasebe M."/>
            <person name="Maruyama T."/>
            <person name="Minagawa J."/>
            <person name="Obokata J."/>
            <person name="Shigenobu S."/>
        </authorList>
    </citation>
    <scope>NUCLEOTIDE SEQUENCE [LARGE SCALE GENOMIC DNA]</scope>
</reference>
<accession>A0AAV3XZ73</accession>
<gene>
    <name evidence="1" type="ORF">PoB_000218300</name>
</gene>
<evidence type="ECO:0000313" key="1">
    <source>
        <dbReference type="EMBL" id="GFN75677.1"/>
    </source>
</evidence>
<protein>
    <submittedName>
        <fullName evidence="1">Uncharacterized protein</fullName>
    </submittedName>
</protein>
<name>A0AAV3XZ73_9GAST</name>
<dbReference type="EMBL" id="BLXT01000290">
    <property type="protein sequence ID" value="GFN75677.1"/>
    <property type="molecule type" value="Genomic_DNA"/>
</dbReference>
<sequence length="374" mass="41663">MNPKVFRPVIPPPRLDKYHHLSLEAQETLVALEEKYHGLLQNVQKKQALNNQALESDASNYYKSIYDATFKRNDNYSASSDQQEKKQSPHSQHLFINKQYDSNINVCDEDDTGYTGSYLCAGNFSDSRLRIQPLCTEVVLKHRPTDEELNASILSLTQKTSAPESPLMDLESDCDKIESNKIQDKGSKFARKMFGSVTAMSSVKQMWIPSHKEAVEMNVETLTIVENGINDIFNKGSAQEATLKLENPLFSMEGTLSKTTDIHVITSPNMWNAMQSQTLENPCPSPVISSRINENSQAQSMTANFDLNVSDFEIDSPGSSPSKKAKEIAALCSPLIEKFGGVVDKESPLLVKNEGPLNPCVGEKKTHLKQTTLE</sequence>
<dbReference type="AlphaFoldDB" id="A0AAV3XZ73"/>
<evidence type="ECO:0000313" key="2">
    <source>
        <dbReference type="Proteomes" id="UP000735302"/>
    </source>
</evidence>
<organism evidence="1 2">
    <name type="scientific">Plakobranchus ocellatus</name>
    <dbReference type="NCBI Taxonomy" id="259542"/>
    <lineage>
        <taxon>Eukaryota</taxon>
        <taxon>Metazoa</taxon>
        <taxon>Spiralia</taxon>
        <taxon>Lophotrochozoa</taxon>
        <taxon>Mollusca</taxon>
        <taxon>Gastropoda</taxon>
        <taxon>Heterobranchia</taxon>
        <taxon>Euthyneura</taxon>
        <taxon>Panpulmonata</taxon>
        <taxon>Sacoglossa</taxon>
        <taxon>Placobranchoidea</taxon>
        <taxon>Plakobranchidae</taxon>
        <taxon>Plakobranchus</taxon>
    </lineage>
</organism>